<dbReference type="InterPro" id="IPR036047">
    <property type="entry name" value="F-box-like_dom_sf"/>
</dbReference>
<dbReference type="SUPFAM" id="SSF81383">
    <property type="entry name" value="F-box domain"/>
    <property type="match status" value="1"/>
</dbReference>
<reference evidence="2" key="1">
    <citation type="submission" date="2020-11" db="EMBL/GenBank/DDBJ databases">
        <authorList>
            <person name="Tran Van P."/>
        </authorList>
    </citation>
    <scope>NUCLEOTIDE SEQUENCE</scope>
</reference>
<sequence>MRGFLVKLNFGLRDLSFFELGKCGSLQGGVRYNRGGIMRERRTTEFYMEWFDVNVHRNKLTFIPMHVHKLEDGVKLGAPCSRQHCLVKIFSIGKYLSSGKFVLKPNEELDSRFCVTVQINRCEVFSSHQKGSMLTLKHGDIIEFFLQGIRELTCTIETELFLSEVMLVKQHLTDYFRMIQAMKPQVMFLLTNECLVQVPQTSALLLCPWPVLQNIFQFLTPFETMENLVPVCRQFFQLMRSGAIWTRVLFNVDFEKAYVPYGHLGDLCTVIAPRIRMLLLDVGQLWGRRSTFLRSILCSSFESDDWRILKLLEIYSSGRDDFVTALLENRQFCAKLETLLVSCVDCVSLLFRGITGEGPEICFPNVREVTLRCSLEADFSVRPSNVLTYLDFLGSGVLRSLHAKALPLKFSKDDWLLAQSRGTFADLESLTLHGGDFQKMPFADSMREVFPKLKSIWFQNVRVSPTNALDHILEMPSVEKLWFRNVHSDMFPEPIPLYFFDRRPKEWLENIKLISADQWERYIPYSRLINLELVAFFSRDKTTGVTDTDVDGTLPRSLENIFKELRNCSKLKGLILHIPDGFRCAVLNELPQKLEFVAISGANIDEVKSALECLYPDQTRLEEVWIRVFNTSKLGFEENIELLMRFKHLKRVVFVYKPCSPPKRSFDDDDDPYDDYSDDECGTMRDQLLHDFERVLQEFADRGCCWKQATLLNPIVKKNFAYKRKVGLPRKNVADIAGNKRRNLNLFACYNILDIADIPSQLCLDFGTGLVQV</sequence>
<gene>
    <name evidence="2" type="ORF">NMOB1V02_LOCUS10367</name>
</gene>
<dbReference type="EMBL" id="CAJPEX010004254">
    <property type="protein sequence ID" value="CAG0922898.1"/>
    <property type="molecule type" value="Genomic_DNA"/>
</dbReference>
<feature type="domain" description="F-box" evidence="1">
    <location>
        <begin position="201"/>
        <end position="248"/>
    </location>
</feature>
<evidence type="ECO:0000259" key="1">
    <source>
        <dbReference type="PROSITE" id="PS50181"/>
    </source>
</evidence>
<proteinExistence type="predicted"/>
<name>A0A7R9GHK2_9CRUS</name>
<evidence type="ECO:0000313" key="3">
    <source>
        <dbReference type="Proteomes" id="UP000678499"/>
    </source>
</evidence>
<organism evidence="2">
    <name type="scientific">Notodromas monacha</name>
    <dbReference type="NCBI Taxonomy" id="399045"/>
    <lineage>
        <taxon>Eukaryota</taxon>
        <taxon>Metazoa</taxon>
        <taxon>Ecdysozoa</taxon>
        <taxon>Arthropoda</taxon>
        <taxon>Crustacea</taxon>
        <taxon>Oligostraca</taxon>
        <taxon>Ostracoda</taxon>
        <taxon>Podocopa</taxon>
        <taxon>Podocopida</taxon>
        <taxon>Cypridocopina</taxon>
        <taxon>Cypridoidea</taxon>
        <taxon>Cyprididae</taxon>
        <taxon>Notodromas</taxon>
    </lineage>
</organism>
<dbReference type="PROSITE" id="PS50181">
    <property type="entry name" value="FBOX"/>
    <property type="match status" value="1"/>
</dbReference>
<dbReference type="EMBL" id="OA886291">
    <property type="protein sequence ID" value="CAD7282746.1"/>
    <property type="molecule type" value="Genomic_DNA"/>
</dbReference>
<evidence type="ECO:0000313" key="2">
    <source>
        <dbReference type="EMBL" id="CAD7282746.1"/>
    </source>
</evidence>
<dbReference type="SUPFAM" id="SSF52047">
    <property type="entry name" value="RNI-like"/>
    <property type="match status" value="1"/>
</dbReference>
<dbReference type="Proteomes" id="UP000678499">
    <property type="component" value="Unassembled WGS sequence"/>
</dbReference>
<protein>
    <recommendedName>
        <fullName evidence="1">F-box domain-containing protein</fullName>
    </recommendedName>
</protein>
<dbReference type="AlphaFoldDB" id="A0A7R9GHK2"/>
<keyword evidence="3" id="KW-1185">Reference proteome</keyword>
<accession>A0A7R9GHK2</accession>
<dbReference type="InterPro" id="IPR001810">
    <property type="entry name" value="F-box_dom"/>
</dbReference>